<name>V6LRR9_9EUKA</name>
<sequence>MFTEAEFIQFMNAPNIDLLAMIDLFINEEAQYQITFKLNRRKFVRTGKDVYNLSTQPKLPKKYINKYVLQDILDNQEKEAFVFFFKMVVRSHIFNNRGYLLLNFFQECDYSHAQIQNFKDLFQIMKTKIQNNFEKNLTGDRADINHDIQKYLQQVQKQITSISNDIQNQEDAVSSIHKNVLRKNYIKLIKIPFFNVMRDMFSDDETEFQKVQNEDYFSKADVGKIKLHLDQVHAQFERNTEFYHLMLTKLQELDEVQGGDIEEVSFCKDEVYE</sequence>
<reference evidence="2" key="2">
    <citation type="submission" date="2020-12" db="EMBL/GenBank/DDBJ databases">
        <title>New Spironucleus salmonicida genome in near-complete chromosomes.</title>
        <authorList>
            <person name="Xu F."/>
            <person name="Kurt Z."/>
            <person name="Jimenez-Gonzalez A."/>
            <person name="Astvaldsson A."/>
            <person name="Andersson J.O."/>
            <person name="Svard S.G."/>
        </authorList>
    </citation>
    <scope>NUCLEOTIDE SEQUENCE</scope>
    <source>
        <strain evidence="2">ATCC 50377</strain>
    </source>
</reference>
<protein>
    <submittedName>
        <fullName evidence="1">Uncharacterized protein</fullName>
    </submittedName>
</protein>
<keyword evidence="3" id="KW-1185">Reference proteome</keyword>
<evidence type="ECO:0000313" key="1">
    <source>
        <dbReference type="EMBL" id="EST43479.1"/>
    </source>
</evidence>
<proteinExistence type="predicted"/>
<dbReference type="VEuPathDB" id="GiardiaDB:SS50377_24951"/>
<accession>V6LRR9</accession>
<dbReference type="EMBL" id="AUWU02000005">
    <property type="protein sequence ID" value="KAH0572837.1"/>
    <property type="molecule type" value="Genomic_DNA"/>
</dbReference>
<evidence type="ECO:0000313" key="3">
    <source>
        <dbReference type="Proteomes" id="UP000018208"/>
    </source>
</evidence>
<organism evidence="1">
    <name type="scientific">Spironucleus salmonicida</name>
    <dbReference type="NCBI Taxonomy" id="348837"/>
    <lineage>
        <taxon>Eukaryota</taxon>
        <taxon>Metamonada</taxon>
        <taxon>Diplomonadida</taxon>
        <taxon>Hexamitidae</taxon>
        <taxon>Hexamitinae</taxon>
        <taxon>Spironucleus</taxon>
    </lineage>
</organism>
<dbReference type="EMBL" id="KI546136">
    <property type="protein sequence ID" value="EST43479.1"/>
    <property type="molecule type" value="Genomic_DNA"/>
</dbReference>
<gene>
    <name evidence="1" type="ORF">SS50377_16846</name>
    <name evidence="2" type="ORF">SS50377_24951</name>
</gene>
<dbReference type="AlphaFoldDB" id="V6LRR9"/>
<reference evidence="1 2" key="1">
    <citation type="journal article" date="2014" name="PLoS Genet.">
        <title>The Genome of Spironucleus salmonicida Highlights a Fish Pathogen Adapted to Fluctuating Environments.</title>
        <authorList>
            <person name="Xu F."/>
            <person name="Jerlstrom-Hultqvist J."/>
            <person name="Einarsson E."/>
            <person name="Astvaldsson A."/>
            <person name="Svard S.G."/>
            <person name="Andersson J.O."/>
        </authorList>
    </citation>
    <scope>NUCLEOTIDE SEQUENCE</scope>
    <source>
        <strain evidence="2">ATCC 50377</strain>
    </source>
</reference>
<dbReference type="Proteomes" id="UP000018208">
    <property type="component" value="Unassembled WGS sequence"/>
</dbReference>
<evidence type="ECO:0000313" key="2">
    <source>
        <dbReference type="EMBL" id="KAH0572837.1"/>
    </source>
</evidence>